<dbReference type="Proteomes" id="UP000184020">
    <property type="component" value="Unassembled WGS sequence"/>
</dbReference>
<name>A0A1M5PEU2_9FLAO</name>
<reference evidence="2" key="1">
    <citation type="submission" date="2016-11" db="EMBL/GenBank/DDBJ databases">
        <authorList>
            <person name="Varghese N."/>
            <person name="Submissions S."/>
        </authorList>
    </citation>
    <scope>NUCLEOTIDE SEQUENCE [LARGE SCALE GENOMIC DNA]</scope>
    <source>
        <strain evidence="2">DSM 17659</strain>
    </source>
</reference>
<dbReference type="RefSeq" id="WP_073021347.1">
    <property type="nucleotide sequence ID" value="NZ_FQWF01000012.1"/>
</dbReference>
<evidence type="ECO:0000313" key="1">
    <source>
        <dbReference type="EMBL" id="SHH00265.1"/>
    </source>
</evidence>
<dbReference type="EMBL" id="FQWF01000012">
    <property type="protein sequence ID" value="SHH00265.1"/>
    <property type="molecule type" value="Genomic_DNA"/>
</dbReference>
<dbReference type="STRING" id="229205.SAMN05444372_112177"/>
<evidence type="ECO:0000313" key="2">
    <source>
        <dbReference type="Proteomes" id="UP000184020"/>
    </source>
</evidence>
<organism evidence="1 2">
    <name type="scientific">Flavobacterium micromati</name>
    <dbReference type="NCBI Taxonomy" id="229205"/>
    <lineage>
        <taxon>Bacteria</taxon>
        <taxon>Pseudomonadati</taxon>
        <taxon>Bacteroidota</taxon>
        <taxon>Flavobacteriia</taxon>
        <taxon>Flavobacteriales</taxon>
        <taxon>Flavobacteriaceae</taxon>
        <taxon>Flavobacterium</taxon>
    </lineage>
</organism>
<accession>A0A1M5PEU2</accession>
<gene>
    <name evidence="1" type="ORF">SAMN05444372_112177</name>
</gene>
<dbReference type="OrthoDB" id="7067605at2"/>
<sequence>MAKLSDFLGGLASSICAARVNSDVQSLRIAEEYAKNELLKHFSVPRMRIDRVELNIPVAVDNLVEKTQKIYQPINKSLFLKKTNQQIITSIPLSRLSIEDADNLKKALIKNLKPAIENSIKTMDASIIVNQNDEALKEYSENIASKTLDFINNFYRKNNIKFADKEISILKDKISAGLQAKLREELIFKQQIKSIDSIDVIVESEKLRDIKSENVLMIKMIISEQGMEWVTLEDINGNVINKLMPE</sequence>
<proteinExistence type="predicted"/>
<keyword evidence="2" id="KW-1185">Reference proteome</keyword>
<dbReference type="AlphaFoldDB" id="A0A1M5PEU2"/>
<protein>
    <submittedName>
        <fullName evidence="1">Uncharacterized protein</fullName>
    </submittedName>
</protein>